<keyword evidence="5" id="KW-0256">Endoplasmic reticulum</keyword>
<evidence type="ECO:0000256" key="7">
    <source>
        <dbReference type="ARBA" id="ARBA00023006"/>
    </source>
</evidence>
<feature type="domain" description="RETREG1-3/ARL6IP-like N-terminal reticulon-homology" evidence="11">
    <location>
        <begin position="44"/>
        <end position="224"/>
    </location>
</feature>
<comment type="caution">
    <text evidence="12">The sequence shown here is derived from an EMBL/GenBank/DDBJ whole genome shotgun (WGS) entry which is preliminary data.</text>
</comment>
<comment type="similarity">
    <text evidence="2">Belongs to the RETREG family.</text>
</comment>
<reference evidence="12 13" key="1">
    <citation type="journal article" date="2017" name="PLoS Biol.">
        <title>The sea cucumber genome provides insights into morphological evolution and visceral regeneration.</title>
        <authorList>
            <person name="Zhang X."/>
            <person name="Sun L."/>
            <person name="Yuan J."/>
            <person name="Sun Y."/>
            <person name="Gao Y."/>
            <person name="Zhang L."/>
            <person name="Li S."/>
            <person name="Dai H."/>
            <person name="Hamel J.F."/>
            <person name="Liu C."/>
            <person name="Yu Y."/>
            <person name="Liu S."/>
            <person name="Lin W."/>
            <person name="Guo K."/>
            <person name="Jin S."/>
            <person name="Xu P."/>
            <person name="Storey K.B."/>
            <person name="Huan P."/>
            <person name="Zhang T."/>
            <person name="Zhou Y."/>
            <person name="Zhang J."/>
            <person name="Lin C."/>
            <person name="Li X."/>
            <person name="Xing L."/>
            <person name="Huo D."/>
            <person name="Sun M."/>
            <person name="Wang L."/>
            <person name="Mercier A."/>
            <person name="Li F."/>
            <person name="Yang H."/>
            <person name="Xiang J."/>
        </authorList>
    </citation>
    <scope>NUCLEOTIDE SEQUENCE [LARGE SCALE GENOMIC DNA]</scope>
    <source>
        <strain evidence="12">Shaxun</strain>
        <tissue evidence="12">Muscle</tissue>
    </source>
</reference>
<feature type="compositionally biased region" description="Basic residues" evidence="9">
    <location>
        <begin position="229"/>
        <end position="241"/>
    </location>
</feature>
<dbReference type="Proteomes" id="UP000230750">
    <property type="component" value="Unassembled WGS sequence"/>
</dbReference>
<feature type="compositionally biased region" description="Basic residues" evidence="9">
    <location>
        <begin position="370"/>
        <end position="379"/>
    </location>
</feature>
<feature type="compositionally biased region" description="Acidic residues" evidence="9">
    <location>
        <begin position="247"/>
        <end position="257"/>
    </location>
</feature>
<evidence type="ECO:0000313" key="13">
    <source>
        <dbReference type="Proteomes" id="UP000230750"/>
    </source>
</evidence>
<evidence type="ECO:0000256" key="8">
    <source>
        <dbReference type="ARBA" id="ARBA00023136"/>
    </source>
</evidence>
<keyword evidence="4 10" id="KW-0812">Transmembrane</keyword>
<evidence type="ECO:0000256" key="2">
    <source>
        <dbReference type="ARBA" id="ARBA00006299"/>
    </source>
</evidence>
<gene>
    <name evidence="12" type="ORF">BSL78_13566</name>
</gene>
<name>A0A2G8KNN0_STIJA</name>
<dbReference type="GO" id="GO:0061709">
    <property type="term" value="P:reticulophagy"/>
    <property type="evidence" value="ECO:0007669"/>
    <property type="project" value="InterPro"/>
</dbReference>
<proteinExistence type="inferred from homology"/>
<feature type="transmembrane region" description="Helical" evidence="10">
    <location>
        <begin position="185"/>
        <end position="205"/>
    </location>
</feature>
<feature type="transmembrane region" description="Helical" evidence="10">
    <location>
        <begin position="63"/>
        <end position="79"/>
    </location>
</feature>
<evidence type="ECO:0000256" key="10">
    <source>
        <dbReference type="SAM" id="Phobius"/>
    </source>
</evidence>
<dbReference type="PANTHER" id="PTHR28659:SF2">
    <property type="entry name" value="RETICULON-LIKE PROTEIN"/>
    <property type="match status" value="1"/>
</dbReference>
<evidence type="ECO:0000256" key="9">
    <source>
        <dbReference type="SAM" id="MobiDB-lite"/>
    </source>
</evidence>
<dbReference type="InterPro" id="IPR043384">
    <property type="entry name" value="RETREG1/3"/>
</dbReference>
<dbReference type="AlphaFoldDB" id="A0A2G8KNN0"/>
<dbReference type="GO" id="GO:0005789">
    <property type="term" value="C:endoplasmic reticulum membrane"/>
    <property type="evidence" value="ECO:0007669"/>
    <property type="project" value="UniProtKB-SubCell"/>
</dbReference>
<keyword evidence="3" id="KW-0597">Phosphoprotein</keyword>
<dbReference type="Pfam" id="PF24456">
    <property type="entry name" value="RHD_RETREG1-3"/>
    <property type="match status" value="1"/>
</dbReference>
<dbReference type="PANTHER" id="PTHR28659">
    <property type="entry name" value="RETICULON-LIKE PROTEIN"/>
    <property type="match status" value="1"/>
</dbReference>
<evidence type="ECO:0000256" key="6">
    <source>
        <dbReference type="ARBA" id="ARBA00022989"/>
    </source>
</evidence>
<accession>A0A2G8KNN0</accession>
<evidence type="ECO:0000256" key="1">
    <source>
        <dbReference type="ARBA" id="ARBA00004477"/>
    </source>
</evidence>
<comment type="subcellular location">
    <subcellularLocation>
        <location evidence="1">Endoplasmic reticulum membrane</location>
        <topology evidence="1">Multi-pass membrane protein</topology>
    </subcellularLocation>
</comment>
<keyword evidence="13" id="KW-1185">Reference proteome</keyword>
<evidence type="ECO:0000259" key="11">
    <source>
        <dbReference type="Pfam" id="PF24456"/>
    </source>
</evidence>
<feature type="region of interest" description="Disordered" evidence="9">
    <location>
        <begin position="224"/>
        <end position="257"/>
    </location>
</feature>
<evidence type="ECO:0000256" key="5">
    <source>
        <dbReference type="ARBA" id="ARBA00022824"/>
    </source>
</evidence>
<organism evidence="12 13">
    <name type="scientific">Stichopus japonicus</name>
    <name type="common">Sea cucumber</name>
    <dbReference type="NCBI Taxonomy" id="307972"/>
    <lineage>
        <taxon>Eukaryota</taxon>
        <taxon>Metazoa</taxon>
        <taxon>Echinodermata</taxon>
        <taxon>Eleutherozoa</taxon>
        <taxon>Echinozoa</taxon>
        <taxon>Holothuroidea</taxon>
        <taxon>Aspidochirotacea</taxon>
        <taxon>Aspidochirotida</taxon>
        <taxon>Stichopodidae</taxon>
        <taxon>Apostichopus</taxon>
    </lineage>
</organism>
<dbReference type="EMBL" id="MRZV01000460">
    <property type="protein sequence ID" value="PIK49548.1"/>
    <property type="molecule type" value="Genomic_DNA"/>
</dbReference>
<keyword evidence="7" id="KW-0072">Autophagy</keyword>
<evidence type="ECO:0000256" key="3">
    <source>
        <dbReference type="ARBA" id="ARBA00022553"/>
    </source>
</evidence>
<protein>
    <recommendedName>
        <fullName evidence="11">RETREG1-3/ARL6IP-like N-terminal reticulon-homology domain-containing protein</fullName>
    </recommendedName>
</protein>
<dbReference type="STRING" id="307972.A0A2G8KNN0"/>
<sequence length="379" mass="42892">MEEETDGQRLPAAEIALDEEKFKKLEMEADLRLKEDTIRNILSPHEGTVMSFQGLLVWENPRRSFVLLLCVNGFVWLMVTSNYNIVFKATLSVIAIVTVQTFYKKVWPDIKVEPTVPVEGWVPLDPELVQFHDLCHYAALTWQYSLQKHRQFWNLRKEKPGRFCLLVFILCLGIFLFGLRVSGAVATYLFASSLVIVPGIVHHNLHQHLYSKMRPYLVQMEHSMDADTKRKKKRGRQRSSKQRTADTDEADYSSSDCELDEFIPSPGPALDAAFAHAAAPYEKTPGSSSRVTPVSGLVGGLMPKGASLELTDDDGLTDNENNSLAFGPIEGIPAYDESDSLRLRRPKPVQRTSLRPPRRQHIRPRETAAHTRHVGKPTF</sequence>
<evidence type="ECO:0000313" key="12">
    <source>
        <dbReference type="EMBL" id="PIK49548.1"/>
    </source>
</evidence>
<evidence type="ECO:0000256" key="4">
    <source>
        <dbReference type="ARBA" id="ARBA00022692"/>
    </source>
</evidence>
<keyword evidence="8 10" id="KW-0472">Membrane</keyword>
<dbReference type="InterPro" id="IPR057282">
    <property type="entry name" value="RETREG1-3-like_RHD"/>
</dbReference>
<keyword evidence="6 10" id="KW-1133">Transmembrane helix</keyword>
<dbReference type="OrthoDB" id="10029527at2759"/>
<feature type="region of interest" description="Disordered" evidence="9">
    <location>
        <begin position="337"/>
        <end position="379"/>
    </location>
</feature>
<feature type="transmembrane region" description="Helical" evidence="10">
    <location>
        <begin position="160"/>
        <end position="179"/>
    </location>
</feature>